<organism evidence="1 2">
    <name type="scientific">Novosphingobium mathurense</name>
    <dbReference type="NCBI Taxonomy" id="428990"/>
    <lineage>
        <taxon>Bacteria</taxon>
        <taxon>Pseudomonadati</taxon>
        <taxon>Pseudomonadota</taxon>
        <taxon>Alphaproteobacteria</taxon>
        <taxon>Sphingomonadales</taxon>
        <taxon>Sphingomonadaceae</taxon>
        <taxon>Novosphingobium</taxon>
    </lineage>
</organism>
<reference evidence="2" key="1">
    <citation type="submission" date="2017-02" db="EMBL/GenBank/DDBJ databases">
        <authorList>
            <person name="Varghese N."/>
            <person name="Submissions S."/>
        </authorList>
    </citation>
    <scope>NUCLEOTIDE SEQUENCE [LARGE SCALE GENOMIC DNA]</scope>
    <source>
        <strain evidence="2">SM117</strain>
    </source>
</reference>
<evidence type="ECO:0000313" key="1">
    <source>
        <dbReference type="EMBL" id="SLK03904.1"/>
    </source>
</evidence>
<dbReference type="Proteomes" id="UP000190989">
    <property type="component" value="Unassembled WGS sequence"/>
</dbReference>
<keyword evidence="2" id="KW-1185">Reference proteome</keyword>
<evidence type="ECO:0000313" key="2">
    <source>
        <dbReference type="Proteomes" id="UP000190989"/>
    </source>
</evidence>
<dbReference type="InterPro" id="IPR011856">
    <property type="entry name" value="tRNA_endonuc-like_dom_sf"/>
</dbReference>
<dbReference type="EMBL" id="FVZE01000004">
    <property type="protein sequence ID" value="SLK03904.1"/>
    <property type="molecule type" value="Genomic_DNA"/>
</dbReference>
<sequence>MSQPHTDLVNAIRLFISEIGGVSVPVDTPGLLYTRDGRPAKFGTKGALDIAATIKGRAVWIDAKIGRDRLKPAQVKFCRAQERAGAIAFAAWSPDDVRDRLRQEGLLDD</sequence>
<gene>
    <name evidence="1" type="ORF">SAMN06295987_104303</name>
</gene>
<accession>A0A1U6I7B7</accession>
<name>A0A1U6I7B7_9SPHN</name>
<dbReference type="Gene3D" id="3.40.1350.10">
    <property type="match status" value="1"/>
</dbReference>
<dbReference type="AlphaFoldDB" id="A0A1U6I7B7"/>
<dbReference type="RefSeq" id="WP_079730947.1">
    <property type="nucleotide sequence ID" value="NZ_FVZE01000004.1"/>
</dbReference>
<protein>
    <recommendedName>
        <fullName evidence="3">VRR-NUC domain-containing protein</fullName>
    </recommendedName>
</protein>
<proteinExistence type="predicted"/>
<evidence type="ECO:0008006" key="3">
    <source>
        <dbReference type="Google" id="ProtNLM"/>
    </source>
</evidence>
<dbReference type="GO" id="GO:0003676">
    <property type="term" value="F:nucleic acid binding"/>
    <property type="evidence" value="ECO:0007669"/>
    <property type="project" value="InterPro"/>
</dbReference>
<dbReference type="STRING" id="428990.SAMN06295987_104303"/>